<dbReference type="EMBL" id="KN833861">
    <property type="protein sequence ID" value="KIK16313.1"/>
    <property type="molecule type" value="Genomic_DNA"/>
</dbReference>
<evidence type="ECO:0000313" key="3">
    <source>
        <dbReference type="Proteomes" id="UP000054018"/>
    </source>
</evidence>
<dbReference type="InterPro" id="IPR051044">
    <property type="entry name" value="MAG_DAG_Lipase"/>
</dbReference>
<keyword evidence="3" id="KW-1185">Reference proteome</keyword>
<sequence>MSSSATTYTEAWLSGPQQTRFYTRTYKPEGIQTKAAVVFVHGFIEHVARYEHVFPAWSARGIAVFTFDQRGFGRTALDSENKSKGSAYAKTSWKEQLEDIEWAVEHAKNEFGAVPVFLYGHSMGGALVLAFPTRETAPPSAEMVSSLAGVIAASPLILQAKPASKAARWIGGKVSRLSPSLTIPAPVNHKDISHDEAVNEAYLKDPLVKQMGSLRGISDMLDGGEGLLRKDYARWPKNLPLLLVHGSADKVTSHKASEEFYNAVPAEVKQFSSYPDGFHELHNEPNGVKEQLINECITWVEAHIPSTIPSKL</sequence>
<dbReference type="AlphaFoldDB" id="A0A0C9Z8T9"/>
<dbReference type="SUPFAM" id="SSF53474">
    <property type="entry name" value="alpha/beta-Hydrolases"/>
    <property type="match status" value="1"/>
</dbReference>
<name>A0A0C9Z8T9_9AGAM</name>
<reference evidence="3" key="2">
    <citation type="submission" date="2015-01" db="EMBL/GenBank/DDBJ databases">
        <title>Evolutionary Origins and Diversification of the Mycorrhizal Mutualists.</title>
        <authorList>
            <consortium name="DOE Joint Genome Institute"/>
            <consortium name="Mycorrhizal Genomics Consortium"/>
            <person name="Kohler A."/>
            <person name="Kuo A."/>
            <person name="Nagy L.G."/>
            <person name="Floudas D."/>
            <person name="Copeland A."/>
            <person name="Barry K.W."/>
            <person name="Cichocki N."/>
            <person name="Veneault-Fourrey C."/>
            <person name="LaButti K."/>
            <person name="Lindquist E.A."/>
            <person name="Lipzen A."/>
            <person name="Lundell T."/>
            <person name="Morin E."/>
            <person name="Murat C."/>
            <person name="Riley R."/>
            <person name="Ohm R."/>
            <person name="Sun H."/>
            <person name="Tunlid A."/>
            <person name="Henrissat B."/>
            <person name="Grigoriev I.V."/>
            <person name="Hibbett D.S."/>
            <person name="Martin F."/>
        </authorList>
    </citation>
    <scope>NUCLEOTIDE SEQUENCE [LARGE SCALE GENOMIC DNA]</scope>
    <source>
        <strain evidence="3">441</strain>
    </source>
</reference>
<dbReference type="PANTHER" id="PTHR11614">
    <property type="entry name" value="PHOSPHOLIPASE-RELATED"/>
    <property type="match status" value="1"/>
</dbReference>
<evidence type="ECO:0000259" key="1">
    <source>
        <dbReference type="Pfam" id="PF12146"/>
    </source>
</evidence>
<dbReference type="InterPro" id="IPR029058">
    <property type="entry name" value="AB_hydrolase_fold"/>
</dbReference>
<proteinExistence type="predicted"/>
<evidence type="ECO:0000313" key="2">
    <source>
        <dbReference type="EMBL" id="KIK16313.1"/>
    </source>
</evidence>
<protein>
    <recommendedName>
        <fullName evidence="1">Serine aminopeptidase S33 domain-containing protein</fullName>
    </recommendedName>
</protein>
<dbReference type="HOGENOM" id="CLU_026209_5_2_1"/>
<dbReference type="InterPro" id="IPR022742">
    <property type="entry name" value="Hydrolase_4"/>
</dbReference>
<dbReference type="Proteomes" id="UP000054018">
    <property type="component" value="Unassembled WGS sequence"/>
</dbReference>
<dbReference type="STRING" id="765257.A0A0C9Z8T9"/>
<dbReference type="Pfam" id="PF12146">
    <property type="entry name" value="Hydrolase_4"/>
    <property type="match status" value="1"/>
</dbReference>
<gene>
    <name evidence="2" type="ORF">PISMIDRAFT_636955</name>
</gene>
<reference evidence="2 3" key="1">
    <citation type="submission" date="2014-04" db="EMBL/GenBank/DDBJ databases">
        <authorList>
            <consortium name="DOE Joint Genome Institute"/>
            <person name="Kuo A."/>
            <person name="Kohler A."/>
            <person name="Costa M.D."/>
            <person name="Nagy L.G."/>
            <person name="Floudas D."/>
            <person name="Copeland A."/>
            <person name="Barry K.W."/>
            <person name="Cichocki N."/>
            <person name="Veneault-Fourrey C."/>
            <person name="LaButti K."/>
            <person name="Lindquist E.A."/>
            <person name="Lipzen A."/>
            <person name="Lundell T."/>
            <person name="Morin E."/>
            <person name="Murat C."/>
            <person name="Sun H."/>
            <person name="Tunlid A."/>
            <person name="Henrissat B."/>
            <person name="Grigoriev I.V."/>
            <person name="Hibbett D.S."/>
            <person name="Martin F."/>
            <person name="Nordberg H.P."/>
            <person name="Cantor M.N."/>
            <person name="Hua S.X."/>
        </authorList>
    </citation>
    <scope>NUCLEOTIDE SEQUENCE [LARGE SCALE GENOMIC DNA]</scope>
    <source>
        <strain evidence="2 3">441</strain>
    </source>
</reference>
<dbReference type="Gene3D" id="3.40.50.1820">
    <property type="entry name" value="alpha/beta hydrolase"/>
    <property type="match status" value="1"/>
</dbReference>
<accession>A0A0C9Z8T9</accession>
<dbReference type="OrthoDB" id="10249433at2759"/>
<feature type="domain" description="Serine aminopeptidase S33" evidence="1">
    <location>
        <begin position="32"/>
        <end position="286"/>
    </location>
</feature>
<organism evidence="2 3">
    <name type="scientific">Pisolithus microcarpus 441</name>
    <dbReference type="NCBI Taxonomy" id="765257"/>
    <lineage>
        <taxon>Eukaryota</taxon>
        <taxon>Fungi</taxon>
        <taxon>Dikarya</taxon>
        <taxon>Basidiomycota</taxon>
        <taxon>Agaricomycotina</taxon>
        <taxon>Agaricomycetes</taxon>
        <taxon>Agaricomycetidae</taxon>
        <taxon>Boletales</taxon>
        <taxon>Sclerodermatineae</taxon>
        <taxon>Pisolithaceae</taxon>
        <taxon>Pisolithus</taxon>
    </lineage>
</organism>